<accession>A0A8S3Y225</accession>
<dbReference type="EMBL" id="CAJQZP010001398">
    <property type="protein sequence ID" value="CAG5043299.1"/>
    <property type="molecule type" value="Genomic_DNA"/>
</dbReference>
<protein>
    <submittedName>
        <fullName evidence="1">(apollo) hypothetical protein</fullName>
    </submittedName>
</protein>
<comment type="caution">
    <text evidence="1">The sequence shown here is derived from an EMBL/GenBank/DDBJ whole genome shotgun (WGS) entry which is preliminary data.</text>
</comment>
<dbReference type="OrthoDB" id="4843387at2759"/>
<gene>
    <name evidence="1" type="ORF">PAPOLLO_LOCUS22645</name>
</gene>
<keyword evidence="2" id="KW-1185">Reference proteome</keyword>
<evidence type="ECO:0000313" key="1">
    <source>
        <dbReference type="EMBL" id="CAG5043299.1"/>
    </source>
</evidence>
<evidence type="ECO:0000313" key="2">
    <source>
        <dbReference type="Proteomes" id="UP000691718"/>
    </source>
</evidence>
<reference evidence="1" key="1">
    <citation type="submission" date="2021-04" db="EMBL/GenBank/DDBJ databases">
        <authorList>
            <person name="Tunstrom K."/>
        </authorList>
    </citation>
    <scope>NUCLEOTIDE SEQUENCE</scope>
</reference>
<proteinExistence type="predicted"/>
<organism evidence="1 2">
    <name type="scientific">Parnassius apollo</name>
    <name type="common">Apollo butterfly</name>
    <name type="synonym">Papilio apollo</name>
    <dbReference type="NCBI Taxonomy" id="110799"/>
    <lineage>
        <taxon>Eukaryota</taxon>
        <taxon>Metazoa</taxon>
        <taxon>Ecdysozoa</taxon>
        <taxon>Arthropoda</taxon>
        <taxon>Hexapoda</taxon>
        <taxon>Insecta</taxon>
        <taxon>Pterygota</taxon>
        <taxon>Neoptera</taxon>
        <taxon>Endopterygota</taxon>
        <taxon>Lepidoptera</taxon>
        <taxon>Glossata</taxon>
        <taxon>Ditrysia</taxon>
        <taxon>Papilionoidea</taxon>
        <taxon>Papilionidae</taxon>
        <taxon>Parnassiinae</taxon>
        <taxon>Parnassini</taxon>
        <taxon>Parnassius</taxon>
        <taxon>Parnassius</taxon>
    </lineage>
</organism>
<name>A0A8S3Y225_PARAO</name>
<dbReference type="AlphaFoldDB" id="A0A8S3Y225"/>
<dbReference type="Proteomes" id="UP000691718">
    <property type="component" value="Unassembled WGS sequence"/>
</dbReference>
<sequence>MDSFSNRTMILSIAQNYAEDIWKRKRHKGCEITWFGLFRGLDLNPIELLWEELDRNVRNCGPSSREEMWNALCQIWSNISQDTINKLIARMPRLVKKVIECKGGFFDEKSV</sequence>